<dbReference type="GO" id="GO:0016887">
    <property type="term" value="F:ATP hydrolysis activity"/>
    <property type="evidence" value="ECO:0007669"/>
    <property type="project" value="InterPro"/>
</dbReference>
<keyword evidence="2" id="KW-0547">Nucleotide-binding</keyword>
<organism evidence="6 7">
    <name type="scientific">Mangrovimicrobium sediminis</name>
    <dbReference type="NCBI Taxonomy" id="2562682"/>
    <lineage>
        <taxon>Bacteria</taxon>
        <taxon>Pseudomonadati</taxon>
        <taxon>Pseudomonadota</taxon>
        <taxon>Gammaproteobacteria</taxon>
        <taxon>Cellvibrionales</taxon>
        <taxon>Halieaceae</taxon>
        <taxon>Mangrovimicrobium</taxon>
    </lineage>
</organism>
<dbReference type="GO" id="GO:0005886">
    <property type="term" value="C:plasma membrane"/>
    <property type="evidence" value="ECO:0007669"/>
    <property type="project" value="TreeGrafter"/>
</dbReference>
<evidence type="ECO:0000256" key="3">
    <source>
        <dbReference type="ARBA" id="ARBA00022840"/>
    </source>
</evidence>
<dbReference type="GO" id="GO:1902495">
    <property type="term" value="C:transmembrane transporter complex"/>
    <property type="evidence" value="ECO:0007669"/>
    <property type="project" value="UniProtKB-ARBA"/>
</dbReference>
<dbReference type="InterPro" id="IPR003439">
    <property type="entry name" value="ABC_transporter-like_ATP-bd"/>
</dbReference>
<keyword evidence="7" id="KW-1185">Reference proteome</keyword>
<dbReference type="PANTHER" id="PTHR24220">
    <property type="entry name" value="IMPORT ATP-BINDING PROTEIN"/>
    <property type="match status" value="1"/>
</dbReference>
<dbReference type="PROSITE" id="PS50893">
    <property type="entry name" value="ABC_TRANSPORTER_2"/>
    <property type="match status" value="1"/>
</dbReference>
<sequence>MLRIEGLGKRYPHPERPVEVFSDLALDVPRGQFVSLMGPSGEGKSTLLHLLGCLDRPSAGRYWLEGIEVSGLPEEALAAVRNRKIGFVFQSSHFVDYLDLRENVALPGFYGRDSDMRACYARAGQLLEDVGLGHRLHHRPAALSGGERQRAAVARALFNRPCLVLADEPTGNLDTENSRLLLTRLRELADSGITVVMVTHDEQAAGFADRVIDLAAGELRERNGALA</sequence>
<proteinExistence type="inferred from homology"/>
<evidence type="ECO:0000256" key="2">
    <source>
        <dbReference type="ARBA" id="ARBA00022741"/>
    </source>
</evidence>
<dbReference type="InterPro" id="IPR015854">
    <property type="entry name" value="ABC_transpr_LolD-like"/>
</dbReference>
<evidence type="ECO:0000313" key="6">
    <source>
        <dbReference type="EMBL" id="TGD75324.1"/>
    </source>
</evidence>
<comment type="similarity">
    <text evidence="4">Belongs to the ABC transporter superfamily. Macrolide exporter (TC 3.A.1.122) family.</text>
</comment>
<gene>
    <name evidence="6" type="ORF">E4634_04855</name>
</gene>
<dbReference type="InterPro" id="IPR017911">
    <property type="entry name" value="MacB-like_ATP-bd"/>
</dbReference>
<dbReference type="FunFam" id="3.40.50.300:FF:000032">
    <property type="entry name" value="Export ABC transporter ATP-binding protein"/>
    <property type="match status" value="1"/>
</dbReference>
<dbReference type="SMART" id="SM00382">
    <property type="entry name" value="AAA"/>
    <property type="match status" value="1"/>
</dbReference>
<keyword evidence="1" id="KW-0813">Transport</keyword>
<accession>A0A4Z0M752</accession>
<dbReference type="AlphaFoldDB" id="A0A4Z0M752"/>
<dbReference type="CDD" id="cd03255">
    <property type="entry name" value="ABC_MJ0796_LolCDE_FtsE"/>
    <property type="match status" value="1"/>
</dbReference>
<dbReference type="InterPro" id="IPR027417">
    <property type="entry name" value="P-loop_NTPase"/>
</dbReference>
<reference evidence="6 7" key="1">
    <citation type="submission" date="2019-04" db="EMBL/GenBank/DDBJ databases">
        <title>Taxonomy of novel Haliea sp. from mangrove soil of West Coast of India.</title>
        <authorList>
            <person name="Verma A."/>
            <person name="Kumar P."/>
            <person name="Krishnamurthi S."/>
        </authorList>
    </citation>
    <scope>NUCLEOTIDE SEQUENCE [LARGE SCALE GENOMIC DNA]</scope>
    <source>
        <strain evidence="6 7">SAOS-164</strain>
    </source>
</reference>
<evidence type="ECO:0000313" key="7">
    <source>
        <dbReference type="Proteomes" id="UP000298050"/>
    </source>
</evidence>
<evidence type="ECO:0000259" key="5">
    <source>
        <dbReference type="PROSITE" id="PS50893"/>
    </source>
</evidence>
<dbReference type="PROSITE" id="PS00211">
    <property type="entry name" value="ABC_TRANSPORTER_1"/>
    <property type="match status" value="1"/>
</dbReference>
<dbReference type="InterPro" id="IPR003593">
    <property type="entry name" value="AAA+_ATPase"/>
</dbReference>
<feature type="domain" description="ABC transporter" evidence="5">
    <location>
        <begin position="2"/>
        <end position="227"/>
    </location>
</feature>
<dbReference type="GO" id="GO:0022857">
    <property type="term" value="F:transmembrane transporter activity"/>
    <property type="evidence" value="ECO:0007669"/>
    <property type="project" value="UniProtKB-ARBA"/>
</dbReference>
<dbReference type="RefSeq" id="WP_135441463.1">
    <property type="nucleotide sequence ID" value="NZ_SRLE01000004.1"/>
</dbReference>
<dbReference type="GO" id="GO:0005524">
    <property type="term" value="F:ATP binding"/>
    <property type="evidence" value="ECO:0007669"/>
    <property type="project" value="UniProtKB-KW"/>
</dbReference>
<protein>
    <submittedName>
        <fullName evidence="6">ABC transporter ATP-binding protein</fullName>
    </submittedName>
</protein>
<evidence type="ECO:0000256" key="1">
    <source>
        <dbReference type="ARBA" id="ARBA00022448"/>
    </source>
</evidence>
<dbReference type="EMBL" id="SRLE01000004">
    <property type="protein sequence ID" value="TGD75324.1"/>
    <property type="molecule type" value="Genomic_DNA"/>
</dbReference>
<dbReference type="Proteomes" id="UP000298050">
    <property type="component" value="Unassembled WGS sequence"/>
</dbReference>
<dbReference type="OrthoDB" id="9801477at2"/>
<dbReference type="Gene3D" id="3.40.50.300">
    <property type="entry name" value="P-loop containing nucleotide triphosphate hydrolases"/>
    <property type="match status" value="1"/>
</dbReference>
<dbReference type="SUPFAM" id="SSF52540">
    <property type="entry name" value="P-loop containing nucleoside triphosphate hydrolases"/>
    <property type="match status" value="1"/>
</dbReference>
<dbReference type="PANTHER" id="PTHR24220:SF86">
    <property type="entry name" value="ABC TRANSPORTER ABCH.1"/>
    <property type="match status" value="1"/>
</dbReference>
<comment type="caution">
    <text evidence="6">The sequence shown here is derived from an EMBL/GenBank/DDBJ whole genome shotgun (WGS) entry which is preliminary data.</text>
</comment>
<evidence type="ECO:0000256" key="4">
    <source>
        <dbReference type="ARBA" id="ARBA00038388"/>
    </source>
</evidence>
<dbReference type="Pfam" id="PF00005">
    <property type="entry name" value="ABC_tran"/>
    <property type="match status" value="1"/>
</dbReference>
<dbReference type="InterPro" id="IPR017871">
    <property type="entry name" value="ABC_transporter-like_CS"/>
</dbReference>
<keyword evidence="3 6" id="KW-0067">ATP-binding</keyword>
<name>A0A4Z0M752_9GAMM</name>